<dbReference type="EMBL" id="CCKQ01008209">
    <property type="protein sequence ID" value="CDW79650.1"/>
    <property type="molecule type" value="Genomic_DNA"/>
</dbReference>
<dbReference type="AlphaFoldDB" id="A0A078ABH3"/>
<name>A0A078ABH3_STYLE</name>
<organism evidence="1 2">
    <name type="scientific">Stylonychia lemnae</name>
    <name type="common">Ciliate</name>
    <dbReference type="NCBI Taxonomy" id="5949"/>
    <lineage>
        <taxon>Eukaryota</taxon>
        <taxon>Sar</taxon>
        <taxon>Alveolata</taxon>
        <taxon>Ciliophora</taxon>
        <taxon>Intramacronucleata</taxon>
        <taxon>Spirotrichea</taxon>
        <taxon>Stichotrichia</taxon>
        <taxon>Sporadotrichida</taxon>
        <taxon>Oxytrichidae</taxon>
        <taxon>Stylonychinae</taxon>
        <taxon>Stylonychia</taxon>
    </lineage>
</organism>
<evidence type="ECO:0000313" key="1">
    <source>
        <dbReference type="EMBL" id="CDW79650.1"/>
    </source>
</evidence>
<reference evidence="1 2" key="1">
    <citation type="submission" date="2014-06" db="EMBL/GenBank/DDBJ databases">
        <authorList>
            <person name="Swart Estienne"/>
        </authorList>
    </citation>
    <scope>NUCLEOTIDE SEQUENCE [LARGE SCALE GENOMIC DNA]</scope>
    <source>
        <strain evidence="1 2">130c</strain>
    </source>
</reference>
<protein>
    <submittedName>
        <fullName evidence="1">Uncharacterized protein</fullName>
    </submittedName>
</protein>
<proteinExistence type="predicted"/>
<dbReference type="Gene3D" id="3.40.630.30">
    <property type="match status" value="1"/>
</dbReference>
<accession>A0A078ABH3</accession>
<evidence type="ECO:0000313" key="2">
    <source>
        <dbReference type="Proteomes" id="UP000039865"/>
    </source>
</evidence>
<gene>
    <name evidence="1" type="primary">Contig16191.g17252</name>
    <name evidence="1" type="ORF">STYLEM_8641</name>
</gene>
<dbReference type="Proteomes" id="UP000039865">
    <property type="component" value="Unassembled WGS sequence"/>
</dbReference>
<keyword evidence="2" id="KW-1185">Reference proteome</keyword>
<dbReference type="InParanoid" id="A0A078ABH3"/>
<sequence length="243" mass="28144">MNKLTILNNQFQAYQTGLAEQQYALHDTMLQQENQSSYYIQELTEKDFDEYAELVGESFEKRDCFSKIFGTKKEAFVKTLHSMKHLILESKCSFLARHKQTNEIGGGQCGIDYLADHDCKADEKVQYVLDMLDKAKNQCIELGLIDPNLKYLDITWSFSREGHENQGLQKILSRYSDLRAKEKGYDYTLCEATHQITLNNALKVGYELISLFEPVKFFKKEIAEQYNIPSDLKTGICIKSLDW</sequence>